<evidence type="ECO:0000256" key="4">
    <source>
        <dbReference type="PROSITE-ProRule" id="PRU00134"/>
    </source>
</evidence>
<evidence type="ECO:0000313" key="7">
    <source>
        <dbReference type="RefSeq" id="XP_011506257.1"/>
    </source>
</evidence>
<organism evidence="6 7">
    <name type="scientific">Ceratosolen solmsi marchali</name>
    <dbReference type="NCBI Taxonomy" id="326594"/>
    <lineage>
        <taxon>Eukaryota</taxon>
        <taxon>Metazoa</taxon>
        <taxon>Ecdysozoa</taxon>
        <taxon>Arthropoda</taxon>
        <taxon>Hexapoda</taxon>
        <taxon>Insecta</taxon>
        <taxon>Pterygota</taxon>
        <taxon>Neoptera</taxon>
        <taxon>Endopterygota</taxon>
        <taxon>Hymenoptera</taxon>
        <taxon>Apocrita</taxon>
        <taxon>Proctotrupomorpha</taxon>
        <taxon>Chalcidoidea</taxon>
        <taxon>Agaonidae</taxon>
        <taxon>Agaoninae</taxon>
        <taxon>Ceratosolen</taxon>
    </lineage>
</organism>
<dbReference type="Gene3D" id="2.170.270.10">
    <property type="entry name" value="SET domain"/>
    <property type="match status" value="1"/>
</dbReference>
<dbReference type="KEGG" id="csol:105368826"/>
<dbReference type="GO" id="GO:0008270">
    <property type="term" value="F:zinc ion binding"/>
    <property type="evidence" value="ECO:0007669"/>
    <property type="project" value="UniProtKB-KW"/>
</dbReference>
<dbReference type="GeneID" id="105368826"/>
<dbReference type="CTD" id="64754"/>
<dbReference type="PANTHER" id="PTHR12197:SF251">
    <property type="entry name" value="EG:BACR7C10.4 PROTEIN"/>
    <property type="match status" value="1"/>
</dbReference>
<proteinExistence type="predicted"/>
<gene>
    <name evidence="7" type="primary">LOC105368826</name>
</gene>
<reference evidence="7" key="1">
    <citation type="submission" date="2025-08" db="UniProtKB">
        <authorList>
            <consortium name="RefSeq"/>
        </authorList>
    </citation>
    <scope>IDENTIFICATION</scope>
</reference>
<dbReference type="Proteomes" id="UP000695007">
    <property type="component" value="Unplaced"/>
</dbReference>
<dbReference type="Gene3D" id="1.25.40.970">
    <property type="match status" value="1"/>
</dbReference>
<evidence type="ECO:0000256" key="3">
    <source>
        <dbReference type="ARBA" id="ARBA00022833"/>
    </source>
</evidence>
<dbReference type="GO" id="GO:0005634">
    <property type="term" value="C:nucleus"/>
    <property type="evidence" value="ECO:0007669"/>
    <property type="project" value="TreeGrafter"/>
</dbReference>
<dbReference type="InterPro" id="IPR050869">
    <property type="entry name" value="H3K4_H4K5_MeTrfase"/>
</dbReference>
<evidence type="ECO:0000313" key="6">
    <source>
        <dbReference type="Proteomes" id="UP000695007"/>
    </source>
</evidence>
<dbReference type="Pfam" id="PF01753">
    <property type="entry name" value="zf-MYND"/>
    <property type="match status" value="1"/>
</dbReference>
<dbReference type="PROSITE" id="PS50865">
    <property type="entry name" value="ZF_MYND_2"/>
    <property type="match status" value="1"/>
</dbReference>
<dbReference type="SUPFAM" id="SSF82199">
    <property type="entry name" value="SET domain"/>
    <property type="match status" value="1"/>
</dbReference>
<dbReference type="PANTHER" id="PTHR12197">
    <property type="entry name" value="HISTONE-LYSINE N-METHYLTRANSFERASE SMYD"/>
    <property type="match status" value="1"/>
</dbReference>
<sequence length="433" mass="50114">MQIKRGDIILRSKPFAYVLSSKYKDNRCNCCFKCGKLQKCSGCQYVYYCDRSCQRESWNIHKYECANLKKILPRIVPDAVLLVARVILTLQVGEKKKECYADDLYRGYNDLMSHLTNIEKDYERVEHCITIHNVLDDFMSGERKLNLQEILEIYGKICVNSYNILDAEMQSIGVGIYLAPSVIDHNCKPNAVAAFEGPIIIIRALEDISTRDWSKIHISYIDILNTTIDRRTELQKTYYFLCECERCNEPEMFATAAICSYCKDKCNIEEDTCRVCDKEISHAFKEKFNKVSDFTRHQLESMKNVVDLEINKTCLKEQTDIFHPLNILHIRTMESTLDVAIESGHWQEASLFGIKLLPGYLYYYGEFHPLTGLLYFKIGKIQLYLGQEEAALKMLMEAYKILKVTHGDEHSLINEQLKPLICQACEEPAVRNA</sequence>
<keyword evidence="1" id="KW-0479">Metal-binding</keyword>
<dbReference type="Gene3D" id="6.10.140.2220">
    <property type="match status" value="1"/>
</dbReference>
<evidence type="ECO:0000256" key="2">
    <source>
        <dbReference type="ARBA" id="ARBA00022771"/>
    </source>
</evidence>
<dbReference type="AlphaFoldDB" id="A0AAJ6YXP4"/>
<protein>
    <submittedName>
        <fullName evidence="7">Histone-lysine N-methyltransferase SMYD3</fullName>
    </submittedName>
</protein>
<keyword evidence="3" id="KW-0862">Zinc</keyword>
<accession>A0AAJ6YXP4</accession>
<keyword evidence="2 4" id="KW-0863">Zinc-finger</keyword>
<dbReference type="RefSeq" id="XP_011506257.1">
    <property type="nucleotide sequence ID" value="XM_011507955.1"/>
</dbReference>
<evidence type="ECO:0000259" key="5">
    <source>
        <dbReference type="PROSITE" id="PS50865"/>
    </source>
</evidence>
<keyword evidence="6" id="KW-1185">Reference proteome</keyword>
<dbReference type="Gene3D" id="1.25.40.10">
    <property type="entry name" value="Tetratricopeptide repeat domain"/>
    <property type="match status" value="1"/>
</dbReference>
<dbReference type="Gene3D" id="1.10.220.160">
    <property type="match status" value="1"/>
</dbReference>
<feature type="domain" description="MYND-type" evidence="5">
    <location>
        <begin position="31"/>
        <end position="65"/>
    </location>
</feature>
<name>A0AAJ6YXP4_9HYME</name>
<dbReference type="InterPro" id="IPR011990">
    <property type="entry name" value="TPR-like_helical_dom_sf"/>
</dbReference>
<dbReference type="InterPro" id="IPR046341">
    <property type="entry name" value="SET_dom_sf"/>
</dbReference>
<dbReference type="SUPFAM" id="SSF144232">
    <property type="entry name" value="HIT/MYND zinc finger-like"/>
    <property type="match status" value="1"/>
</dbReference>
<evidence type="ECO:0000256" key="1">
    <source>
        <dbReference type="ARBA" id="ARBA00022723"/>
    </source>
</evidence>
<dbReference type="InterPro" id="IPR002893">
    <property type="entry name" value="Znf_MYND"/>
</dbReference>